<keyword evidence="1" id="KW-0472">Membrane</keyword>
<proteinExistence type="predicted"/>
<reference evidence="3 4" key="1">
    <citation type="submission" date="2018-10" db="EMBL/GenBank/DDBJ databases">
        <title>Roseomonas sp. nov., isolated from feces of Tibetan antelopes in the Qinghai-Tibet plateau, China.</title>
        <authorList>
            <person name="Tian Z."/>
        </authorList>
    </citation>
    <scope>NUCLEOTIDE SEQUENCE [LARGE SCALE GENOMIC DNA]</scope>
    <source>
        <strain evidence="3 4">Z23</strain>
    </source>
</reference>
<evidence type="ECO:0000313" key="3">
    <source>
        <dbReference type="EMBL" id="RMI24550.1"/>
    </source>
</evidence>
<dbReference type="Gene3D" id="3.40.30.10">
    <property type="entry name" value="Glutaredoxin"/>
    <property type="match status" value="1"/>
</dbReference>
<evidence type="ECO:0000313" key="4">
    <source>
        <dbReference type="Proteomes" id="UP000274097"/>
    </source>
</evidence>
<keyword evidence="2" id="KW-0732">Signal</keyword>
<dbReference type="InterPro" id="IPR036249">
    <property type="entry name" value="Thioredoxin-like_sf"/>
</dbReference>
<protein>
    <recommendedName>
        <fullName evidence="5">Protein SCO1/2</fullName>
    </recommendedName>
</protein>
<feature type="chain" id="PRO_5045934721" description="Protein SCO1/2" evidence="2">
    <location>
        <begin position="21"/>
        <end position="258"/>
    </location>
</feature>
<keyword evidence="1" id="KW-1133">Transmembrane helix</keyword>
<feature type="transmembrane region" description="Helical" evidence="1">
    <location>
        <begin position="232"/>
        <end position="252"/>
    </location>
</feature>
<sequence>MTRWPRAAWLLACLAAPASAATPPAGGLTEAALAEVALAPAPGASLPPGLPLRDEAGRATSFAAAQGGRPAVLVLADYSCTVLCGTTLGLASAAMRQGGEGAVLLALGIDPRDGPAEAAAMKAAYVAPDAAWAHFLLADQPALERAEAVLGYRAAYDAATDSFAHPVGLVVLAPDGRVSRVLPGLETDPATLRLALVEASEGRVGSLGERVRLFCYGFDAARGIYAAMVRRMLTIGTVLTMLAMALFLLWTWRRGRAA</sequence>
<gene>
    <name evidence="3" type="ORF">EBE87_12740</name>
</gene>
<keyword evidence="1" id="KW-0812">Transmembrane</keyword>
<dbReference type="Proteomes" id="UP000274097">
    <property type="component" value="Unassembled WGS sequence"/>
</dbReference>
<evidence type="ECO:0008006" key="5">
    <source>
        <dbReference type="Google" id="ProtNLM"/>
    </source>
</evidence>
<dbReference type="EMBL" id="RFLX01000008">
    <property type="protein sequence ID" value="RMI24550.1"/>
    <property type="molecule type" value="Genomic_DNA"/>
</dbReference>
<accession>A0ABX9VKZ2</accession>
<dbReference type="SUPFAM" id="SSF52833">
    <property type="entry name" value="Thioredoxin-like"/>
    <property type="match status" value="1"/>
</dbReference>
<evidence type="ECO:0000256" key="2">
    <source>
        <dbReference type="SAM" id="SignalP"/>
    </source>
</evidence>
<organism evidence="3 4">
    <name type="scientific">Teichococcus wenyumeiae</name>
    <dbReference type="NCBI Taxonomy" id="2478470"/>
    <lineage>
        <taxon>Bacteria</taxon>
        <taxon>Pseudomonadati</taxon>
        <taxon>Pseudomonadota</taxon>
        <taxon>Alphaproteobacteria</taxon>
        <taxon>Acetobacterales</taxon>
        <taxon>Roseomonadaceae</taxon>
        <taxon>Roseomonas</taxon>
    </lineage>
</organism>
<feature type="signal peptide" evidence="2">
    <location>
        <begin position="1"/>
        <end position="20"/>
    </location>
</feature>
<evidence type="ECO:0000256" key="1">
    <source>
        <dbReference type="SAM" id="Phobius"/>
    </source>
</evidence>
<name>A0ABX9VKZ2_9PROT</name>
<dbReference type="RefSeq" id="WP_122140019.1">
    <property type="nucleotide sequence ID" value="NZ_RFLX01000008.1"/>
</dbReference>
<keyword evidence="4" id="KW-1185">Reference proteome</keyword>
<comment type="caution">
    <text evidence="3">The sequence shown here is derived from an EMBL/GenBank/DDBJ whole genome shotgun (WGS) entry which is preliminary data.</text>
</comment>